<gene>
    <name evidence="2" type="ORF">EHJ13_12105</name>
</gene>
<reference evidence="2" key="1">
    <citation type="submission" date="2018-11" db="EMBL/GenBank/DDBJ databases">
        <title>Genomics analysis of Putative Virulence Factors on Adhesion and Cytotoxicity for Cronobacter spp.</title>
        <authorList>
            <person name="Cui J."/>
        </authorList>
    </citation>
    <scope>NUCLEOTIDE SEQUENCE</scope>
    <source>
        <strain evidence="2">SD69</strain>
    </source>
</reference>
<organism evidence="2 3">
    <name type="scientific">Cronobacter dublinensis</name>
    <dbReference type="NCBI Taxonomy" id="413497"/>
    <lineage>
        <taxon>Bacteria</taxon>
        <taxon>Pseudomonadati</taxon>
        <taxon>Pseudomonadota</taxon>
        <taxon>Gammaproteobacteria</taxon>
        <taxon>Enterobacterales</taxon>
        <taxon>Enterobacteriaceae</taxon>
        <taxon>Cronobacter</taxon>
    </lineage>
</organism>
<keyword evidence="1" id="KW-0175">Coiled coil</keyword>
<feature type="coiled-coil region" evidence="1">
    <location>
        <begin position="2"/>
        <end position="29"/>
    </location>
</feature>
<dbReference type="EMBL" id="RPBY01000004">
    <property type="protein sequence ID" value="NCH88173.1"/>
    <property type="molecule type" value="Genomic_DNA"/>
</dbReference>
<dbReference type="AlphaFoldDB" id="A0A9Q4T746"/>
<accession>A0A9Q4T746</accession>
<proteinExistence type="predicted"/>
<evidence type="ECO:0000256" key="1">
    <source>
        <dbReference type="SAM" id="Coils"/>
    </source>
</evidence>
<evidence type="ECO:0000313" key="3">
    <source>
        <dbReference type="Proteomes" id="UP000778262"/>
    </source>
</evidence>
<dbReference type="Proteomes" id="UP000778262">
    <property type="component" value="Unassembled WGS sequence"/>
</dbReference>
<dbReference type="RefSeq" id="WP_158686176.1">
    <property type="nucleotide sequence ID" value="NZ_NRNQ01000013.1"/>
</dbReference>
<protein>
    <submittedName>
        <fullName evidence="2">Uncharacterized protein</fullName>
    </submittedName>
</protein>
<name>A0A9Q4T746_9ENTR</name>
<comment type="caution">
    <text evidence="2">The sequence shown here is derived from an EMBL/GenBank/DDBJ whole genome shotgun (WGS) entry which is preliminary data.</text>
</comment>
<sequence length="83" mass="9465">MMEDLVKRLEELEDRVMDLNASVVAHKSMLHALLQFIELQHGKTIRDAISKGLLEAIQNYTIEGDTPEAISSQILTEKLREFV</sequence>
<evidence type="ECO:0000313" key="2">
    <source>
        <dbReference type="EMBL" id="NCH88173.1"/>
    </source>
</evidence>